<evidence type="ECO:0000313" key="4">
    <source>
        <dbReference type="EMBL" id="KAK7464784.1"/>
    </source>
</evidence>
<dbReference type="PANTHER" id="PTHR45831">
    <property type="entry name" value="LD24721P"/>
    <property type="match status" value="1"/>
</dbReference>
<evidence type="ECO:0000256" key="3">
    <source>
        <dbReference type="PROSITE-ProRule" id="PRU00339"/>
    </source>
</evidence>
<proteinExistence type="predicted"/>
<sequence>MSTNKKVAELKTTAGAHFKAKEYEQASQLYTEAIKLDGNNATLWFNRSMCRYNTKRYVGAVYDAKKAVELDPNYIKAWVRLGLAYDALGQPWHSVVPWTKAFSILNERQDLTPADIESREDYCRKMARSLKAMTNPPKKYSGPLAGKQRSASEPWLSAYAVKTKSEDKGELELEESCVDLVCHMYEQIQKGIEMLGPEMVDDEIDNDESKTVIHPQKSTVEQLTDALLMDTRLIPLTESSAKEDFMHKCLKQGTLILHCEAIGVIDIFSVKAEAEFVGVSSWIKTKDLDMIKRESLQLLKREGWKSSSTWGSGMSAALSTTIRAWILHGLLQSEISDEGDFAEEIKLLERVIELIKWVRGGWKFVGKNERGEVFELTYLNMVQSRYLYAIFKLVEFLDDDEPSTVASLYVKMEKTADELLESVESQSAANDLSNLERKLKLAYYDYPKGQALSMKGLYLKRHAETLEASDSEETAETEGAQDARRKEKACLNKESMQAYLDAAGCYPVDEERHTWFLYVALKRSESVDSTTFDAFFKLVERIESALGPMSKIWLGQIQDRFKVDHYNYVISRKRRVQAIMAKAGVSKEEAKEKTIDGVISDGLHHWLMGQCLAFMAGGFGRGGNDE</sequence>
<evidence type="ECO:0000256" key="2">
    <source>
        <dbReference type="ARBA" id="ARBA00022803"/>
    </source>
</evidence>
<dbReference type="PROSITE" id="PS50005">
    <property type="entry name" value="TPR"/>
    <property type="match status" value="1"/>
</dbReference>
<name>A0ABR1JNW9_9AGAR</name>
<dbReference type="SUPFAM" id="SSF48452">
    <property type="entry name" value="TPR-like"/>
    <property type="match status" value="1"/>
</dbReference>
<dbReference type="InterPro" id="IPR019734">
    <property type="entry name" value="TPR_rpt"/>
</dbReference>
<protein>
    <submittedName>
        <fullName evidence="4">Palmitoyl-protein thioesterase 1</fullName>
        <ecNumber evidence="4">3.1.3.16</ecNumber>
    </submittedName>
</protein>
<dbReference type="InterPro" id="IPR011990">
    <property type="entry name" value="TPR-like_helical_dom_sf"/>
</dbReference>
<keyword evidence="4" id="KW-0378">Hydrolase</keyword>
<dbReference type="InterPro" id="IPR047150">
    <property type="entry name" value="SGT"/>
</dbReference>
<dbReference type="PANTHER" id="PTHR45831:SF2">
    <property type="entry name" value="LD24721P"/>
    <property type="match status" value="1"/>
</dbReference>
<dbReference type="Gene3D" id="1.25.40.10">
    <property type="entry name" value="Tetratricopeptide repeat domain"/>
    <property type="match status" value="1"/>
</dbReference>
<reference evidence="4 5" key="1">
    <citation type="submission" date="2024-01" db="EMBL/GenBank/DDBJ databases">
        <title>A draft genome for the cacao thread blight pathogen Marasmiellus scandens.</title>
        <authorList>
            <person name="Baruah I.K."/>
            <person name="Leung J."/>
            <person name="Bukari Y."/>
            <person name="Amoako-Attah I."/>
            <person name="Meinhardt L.W."/>
            <person name="Bailey B.A."/>
            <person name="Cohen S.P."/>
        </authorList>
    </citation>
    <scope>NUCLEOTIDE SEQUENCE [LARGE SCALE GENOMIC DNA]</scope>
    <source>
        <strain evidence="4 5">GH-19</strain>
    </source>
</reference>
<gene>
    <name evidence="4" type="primary">PPT1_2</name>
    <name evidence="4" type="ORF">VKT23_005991</name>
</gene>
<keyword evidence="5" id="KW-1185">Reference proteome</keyword>
<organism evidence="4 5">
    <name type="scientific">Marasmiellus scandens</name>
    <dbReference type="NCBI Taxonomy" id="2682957"/>
    <lineage>
        <taxon>Eukaryota</taxon>
        <taxon>Fungi</taxon>
        <taxon>Dikarya</taxon>
        <taxon>Basidiomycota</taxon>
        <taxon>Agaricomycotina</taxon>
        <taxon>Agaricomycetes</taxon>
        <taxon>Agaricomycetidae</taxon>
        <taxon>Agaricales</taxon>
        <taxon>Marasmiineae</taxon>
        <taxon>Omphalotaceae</taxon>
        <taxon>Marasmiellus</taxon>
    </lineage>
</organism>
<feature type="repeat" description="TPR" evidence="3">
    <location>
        <begin position="7"/>
        <end position="40"/>
    </location>
</feature>
<dbReference type="GO" id="GO:0004722">
    <property type="term" value="F:protein serine/threonine phosphatase activity"/>
    <property type="evidence" value="ECO:0007669"/>
    <property type="project" value="UniProtKB-EC"/>
</dbReference>
<evidence type="ECO:0000313" key="5">
    <source>
        <dbReference type="Proteomes" id="UP001498398"/>
    </source>
</evidence>
<dbReference type="EC" id="3.1.3.16" evidence="4"/>
<dbReference type="EMBL" id="JBANRG010000007">
    <property type="protein sequence ID" value="KAK7464784.1"/>
    <property type="molecule type" value="Genomic_DNA"/>
</dbReference>
<keyword evidence="2 3" id="KW-0802">TPR repeat</keyword>
<comment type="caution">
    <text evidence="4">The sequence shown here is derived from an EMBL/GenBank/DDBJ whole genome shotgun (WGS) entry which is preliminary data.</text>
</comment>
<keyword evidence="1" id="KW-0677">Repeat</keyword>
<dbReference type="SMART" id="SM00028">
    <property type="entry name" value="TPR"/>
    <property type="match status" value="3"/>
</dbReference>
<dbReference type="Proteomes" id="UP001498398">
    <property type="component" value="Unassembled WGS sequence"/>
</dbReference>
<accession>A0ABR1JNW9</accession>
<evidence type="ECO:0000256" key="1">
    <source>
        <dbReference type="ARBA" id="ARBA00022737"/>
    </source>
</evidence>